<keyword evidence="2" id="KW-0732">Signal</keyword>
<keyword evidence="1" id="KW-0472">Membrane</keyword>
<dbReference type="Proteomes" id="UP000827092">
    <property type="component" value="Unassembled WGS sequence"/>
</dbReference>
<proteinExistence type="predicted"/>
<name>A0AAV6VF39_9ARAC</name>
<feature type="transmembrane region" description="Helical" evidence="1">
    <location>
        <begin position="74"/>
        <end position="96"/>
    </location>
</feature>
<evidence type="ECO:0000256" key="1">
    <source>
        <dbReference type="SAM" id="Phobius"/>
    </source>
</evidence>
<gene>
    <name evidence="3" type="ORF">JTE90_001362</name>
</gene>
<protein>
    <submittedName>
        <fullName evidence="3">Uncharacterized protein</fullName>
    </submittedName>
</protein>
<sequence>MKKSGFGILFIFRNMKKLVFVLFVIQLISPFCTAKPAEQSTDAVPTEKEDEWQKVTTNIKRYTGFFVQSMNGDLWMSVAIVFVSTFCLCMLIYVILRAVRLSMCIR</sequence>
<feature type="chain" id="PRO_5043372472" evidence="2">
    <location>
        <begin position="35"/>
        <end position="106"/>
    </location>
</feature>
<keyword evidence="1" id="KW-1133">Transmembrane helix</keyword>
<evidence type="ECO:0000313" key="3">
    <source>
        <dbReference type="EMBL" id="KAG8195342.1"/>
    </source>
</evidence>
<evidence type="ECO:0000313" key="4">
    <source>
        <dbReference type="Proteomes" id="UP000827092"/>
    </source>
</evidence>
<feature type="signal peptide" evidence="2">
    <location>
        <begin position="1"/>
        <end position="34"/>
    </location>
</feature>
<dbReference type="EMBL" id="JAFNEN010000089">
    <property type="protein sequence ID" value="KAG8195342.1"/>
    <property type="molecule type" value="Genomic_DNA"/>
</dbReference>
<dbReference type="AlphaFoldDB" id="A0AAV6VF39"/>
<keyword evidence="1" id="KW-0812">Transmembrane</keyword>
<keyword evidence="4" id="KW-1185">Reference proteome</keyword>
<accession>A0AAV6VF39</accession>
<comment type="caution">
    <text evidence="3">The sequence shown here is derived from an EMBL/GenBank/DDBJ whole genome shotgun (WGS) entry which is preliminary data.</text>
</comment>
<organism evidence="3 4">
    <name type="scientific">Oedothorax gibbosus</name>
    <dbReference type="NCBI Taxonomy" id="931172"/>
    <lineage>
        <taxon>Eukaryota</taxon>
        <taxon>Metazoa</taxon>
        <taxon>Ecdysozoa</taxon>
        <taxon>Arthropoda</taxon>
        <taxon>Chelicerata</taxon>
        <taxon>Arachnida</taxon>
        <taxon>Araneae</taxon>
        <taxon>Araneomorphae</taxon>
        <taxon>Entelegynae</taxon>
        <taxon>Araneoidea</taxon>
        <taxon>Linyphiidae</taxon>
        <taxon>Erigoninae</taxon>
        <taxon>Oedothorax</taxon>
    </lineage>
</organism>
<reference evidence="3 4" key="1">
    <citation type="journal article" date="2022" name="Nat. Ecol. Evol.">
        <title>A masculinizing supergene underlies an exaggerated male reproductive morph in a spider.</title>
        <authorList>
            <person name="Hendrickx F."/>
            <person name="De Corte Z."/>
            <person name="Sonet G."/>
            <person name="Van Belleghem S.M."/>
            <person name="Kostlbacher S."/>
            <person name="Vangestel C."/>
        </authorList>
    </citation>
    <scope>NUCLEOTIDE SEQUENCE [LARGE SCALE GENOMIC DNA]</scope>
    <source>
        <strain evidence="3">W744_W776</strain>
    </source>
</reference>
<evidence type="ECO:0000256" key="2">
    <source>
        <dbReference type="SAM" id="SignalP"/>
    </source>
</evidence>